<evidence type="ECO:0000313" key="2">
    <source>
        <dbReference type="EMBL" id="VAW94380.1"/>
    </source>
</evidence>
<sequence length="192" mass="21095">MHTMIKIPTFIIFLVFSTPIFAIEVEGVSVDEKITQAATKQTLILNGTGVRTKFIFDIYVGALYLPKKSSNAQQIINDSQAKRISLHFLYDKVESKKMTDGWSDAFAESVDEASLVALKDRINQFNSYFPDIIKGDVVILDFIPNSGVSVTINKALKGTVAGDDFQKALLAVYLGESPPNEGLKEGMLGIVD</sequence>
<reference evidence="2" key="1">
    <citation type="submission" date="2018-06" db="EMBL/GenBank/DDBJ databases">
        <authorList>
            <person name="Zhirakovskaya E."/>
        </authorList>
    </citation>
    <scope>NUCLEOTIDE SEQUENCE</scope>
</reference>
<dbReference type="AlphaFoldDB" id="A0A3B0ZYQ4"/>
<proteinExistence type="predicted"/>
<protein>
    <recommendedName>
        <fullName evidence="1">Chalcone isomerase domain-containing protein</fullName>
    </recommendedName>
</protein>
<dbReference type="GO" id="GO:0016872">
    <property type="term" value="F:intramolecular lyase activity"/>
    <property type="evidence" value="ECO:0007669"/>
    <property type="project" value="InterPro"/>
</dbReference>
<dbReference type="InterPro" id="IPR016088">
    <property type="entry name" value="Chalcone_isomerase_3-sand"/>
</dbReference>
<dbReference type="EMBL" id="UOFR01000026">
    <property type="protein sequence ID" value="VAW94380.1"/>
    <property type="molecule type" value="Genomic_DNA"/>
</dbReference>
<gene>
    <name evidence="2" type="ORF">MNBD_GAMMA21-792</name>
</gene>
<accession>A0A3B0ZYQ4</accession>
<dbReference type="Gene3D" id="3.50.70.10">
    <property type="match status" value="1"/>
</dbReference>
<feature type="domain" description="Chalcone isomerase" evidence="1">
    <location>
        <begin position="23"/>
        <end position="189"/>
    </location>
</feature>
<dbReference type="SUPFAM" id="SSF54626">
    <property type="entry name" value="Chalcone isomerase"/>
    <property type="match status" value="1"/>
</dbReference>
<dbReference type="InterPro" id="IPR016087">
    <property type="entry name" value="Chalcone_isomerase"/>
</dbReference>
<dbReference type="InterPro" id="IPR036298">
    <property type="entry name" value="Chalcone_isomerase_sf"/>
</dbReference>
<organism evidence="2">
    <name type="scientific">hydrothermal vent metagenome</name>
    <dbReference type="NCBI Taxonomy" id="652676"/>
    <lineage>
        <taxon>unclassified sequences</taxon>
        <taxon>metagenomes</taxon>
        <taxon>ecological metagenomes</taxon>
    </lineage>
</organism>
<dbReference type="PANTHER" id="PTHR47698">
    <property type="entry name" value="FATTY-ACID-BINDING PROTEIN 3, CHLOROPLASTIC"/>
    <property type="match status" value="1"/>
</dbReference>
<name>A0A3B0ZYQ4_9ZZZZ</name>
<dbReference type="Pfam" id="PF16036">
    <property type="entry name" value="Chalcone_3"/>
    <property type="match status" value="1"/>
</dbReference>
<dbReference type="PANTHER" id="PTHR47698:SF2">
    <property type="entry name" value="FATTY-ACID-BINDING PROTEIN 3, CHLOROPLASTIC"/>
    <property type="match status" value="1"/>
</dbReference>
<evidence type="ECO:0000259" key="1">
    <source>
        <dbReference type="Pfam" id="PF16036"/>
    </source>
</evidence>